<dbReference type="InterPro" id="IPR004360">
    <property type="entry name" value="Glyas_Fos-R_dOase_dom"/>
</dbReference>
<dbReference type="PANTHER" id="PTHR39434:SF1">
    <property type="entry name" value="VOC DOMAIN-CONTAINING PROTEIN"/>
    <property type="match status" value="1"/>
</dbReference>
<dbReference type="EMBL" id="JNBR01000596">
    <property type="protein sequence ID" value="OQR90618.1"/>
    <property type="molecule type" value="Genomic_DNA"/>
</dbReference>
<keyword evidence="3" id="KW-1185">Reference proteome</keyword>
<dbReference type="SUPFAM" id="SSF54593">
    <property type="entry name" value="Glyoxalase/Bleomycin resistance protein/Dihydroxybiphenyl dioxygenase"/>
    <property type="match status" value="2"/>
</dbReference>
<proteinExistence type="predicted"/>
<dbReference type="OrthoDB" id="58051at2759"/>
<name>A0A1V9YXY1_ACHHY</name>
<sequence>MSPALPESTPTSIPPFHLAIAVHDLDAGFTVGATSKYWKMLNMQGHQLVLHDAGPAYRPVEIINEHDDVPMPHFGLCLSVAAFHTLAARLAEHEVDWVHRPHIRPSEQWKLFLQDPTGNNLEFKAYVKKAPIAPFHLAVPIHSMKEAKHFYGSVLGLKEGHGTAHYQIYNMWGHQFVIHDAGPSYRCLDLPVEHDDIPMPHYGLCLTVPEFQHLAKVLTSQNVAFNIKPHVRFEGTPGEQWKMFLKDPSGNNLEFKALKDQSKLLAKYD</sequence>
<dbReference type="Gene3D" id="3.10.180.10">
    <property type="entry name" value="2,3-Dihydroxybiphenyl 1,2-Dioxygenase, domain 1"/>
    <property type="match status" value="2"/>
</dbReference>
<dbReference type="InterPro" id="IPR029068">
    <property type="entry name" value="Glyas_Bleomycin-R_OHBP_Dase"/>
</dbReference>
<evidence type="ECO:0000313" key="2">
    <source>
        <dbReference type="EMBL" id="OQR90618.1"/>
    </source>
</evidence>
<accession>A0A1V9YXY1</accession>
<evidence type="ECO:0000259" key="1">
    <source>
        <dbReference type="Pfam" id="PF00903"/>
    </source>
</evidence>
<protein>
    <recommendedName>
        <fullName evidence="1">Glyoxalase/fosfomycin resistance/dioxygenase domain-containing protein</fullName>
    </recommendedName>
</protein>
<dbReference type="Proteomes" id="UP000243579">
    <property type="component" value="Unassembled WGS sequence"/>
</dbReference>
<dbReference type="AlphaFoldDB" id="A0A1V9YXY1"/>
<reference evidence="2 3" key="1">
    <citation type="journal article" date="2014" name="Genome Biol. Evol.">
        <title>The secreted proteins of Achlya hypogyna and Thraustotheca clavata identify the ancestral oomycete secretome and reveal gene acquisitions by horizontal gene transfer.</title>
        <authorList>
            <person name="Misner I."/>
            <person name="Blouin N."/>
            <person name="Leonard G."/>
            <person name="Richards T.A."/>
            <person name="Lane C.E."/>
        </authorList>
    </citation>
    <scope>NUCLEOTIDE SEQUENCE [LARGE SCALE GENOMIC DNA]</scope>
    <source>
        <strain evidence="2 3">ATCC 48635</strain>
    </source>
</reference>
<dbReference type="PANTHER" id="PTHR39434">
    <property type="match status" value="1"/>
</dbReference>
<feature type="domain" description="Glyoxalase/fosfomycin resistance/dioxygenase" evidence="1">
    <location>
        <begin position="136"/>
        <end position="255"/>
    </location>
</feature>
<gene>
    <name evidence="2" type="ORF">ACHHYP_05359</name>
</gene>
<evidence type="ECO:0000313" key="3">
    <source>
        <dbReference type="Proteomes" id="UP000243579"/>
    </source>
</evidence>
<organism evidence="2 3">
    <name type="scientific">Achlya hypogyna</name>
    <name type="common">Oomycete</name>
    <name type="synonym">Protoachlya hypogyna</name>
    <dbReference type="NCBI Taxonomy" id="1202772"/>
    <lineage>
        <taxon>Eukaryota</taxon>
        <taxon>Sar</taxon>
        <taxon>Stramenopiles</taxon>
        <taxon>Oomycota</taxon>
        <taxon>Saprolegniomycetes</taxon>
        <taxon>Saprolegniales</taxon>
        <taxon>Achlyaceae</taxon>
        <taxon>Achlya</taxon>
    </lineage>
</organism>
<dbReference type="Pfam" id="PF00903">
    <property type="entry name" value="Glyoxalase"/>
    <property type="match status" value="1"/>
</dbReference>
<comment type="caution">
    <text evidence="2">The sequence shown here is derived from an EMBL/GenBank/DDBJ whole genome shotgun (WGS) entry which is preliminary data.</text>
</comment>